<dbReference type="PANTHER" id="PTHR43591">
    <property type="entry name" value="METHYLTRANSFERASE"/>
    <property type="match status" value="1"/>
</dbReference>
<dbReference type="SUPFAM" id="SSF53335">
    <property type="entry name" value="S-adenosyl-L-methionine-dependent methyltransferases"/>
    <property type="match status" value="1"/>
</dbReference>
<dbReference type="GO" id="GO:0032259">
    <property type="term" value="P:methylation"/>
    <property type="evidence" value="ECO:0007669"/>
    <property type="project" value="UniProtKB-KW"/>
</dbReference>
<sequence>MSVTEIKPIAMPGTHQNFLKFFKRQQEPAGAKVLDVGAGHGAFSKQLHEMGYQVSACDLFPEIFHYDQIECKKVDITQPFPYEDNSFDMIMAIEVMEHINDHENFFKEASRILKPNGRLYISTPNILSLKSRIRFLFSGFYYSFQPLNLKNYDGLQHVASLTVDQYNYIAIRQGFNAAEVEIDKKQSTSRWLLAFFSPFLWLYPKLKKIGQIHNTQKLLLGRLLLLTFRNNPDA</sequence>
<dbReference type="Gene3D" id="3.40.50.150">
    <property type="entry name" value="Vaccinia Virus protein VP39"/>
    <property type="match status" value="1"/>
</dbReference>
<keyword evidence="2" id="KW-0489">Methyltransferase</keyword>
<dbReference type="AlphaFoldDB" id="A0AA49JIZ9"/>
<dbReference type="CDD" id="cd02440">
    <property type="entry name" value="AdoMet_MTases"/>
    <property type="match status" value="1"/>
</dbReference>
<organism evidence="2">
    <name type="scientific">Roseihalotalea indica</name>
    <dbReference type="NCBI Taxonomy" id="2867963"/>
    <lineage>
        <taxon>Bacteria</taxon>
        <taxon>Pseudomonadati</taxon>
        <taxon>Bacteroidota</taxon>
        <taxon>Cytophagia</taxon>
        <taxon>Cytophagales</taxon>
        <taxon>Catalimonadaceae</taxon>
        <taxon>Roseihalotalea</taxon>
    </lineage>
</organism>
<reference evidence="2" key="1">
    <citation type="journal article" date="2023" name="Comput. Struct. Biotechnol. J.">
        <title>Discovery of a novel marine Bacteroidetes with a rich repertoire of carbohydrate-active enzymes.</title>
        <authorList>
            <person name="Chen B."/>
            <person name="Liu G."/>
            <person name="Chen Q."/>
            <person name="Wang H."/>
            <person name="Liu L."/>
            <person name="Tang K."/>
        </authorList>
    </citation>
    <scope>NUCLEOTIDE SEQUENCE</scope>
    <source>
        <strain evidence="2">TK19036</strain>
    </source>
</reference>
<protein>
    <submittedName>
        <fullName evidence="2">Class I SAM-dependent methyltransferase</fullName>
    </submittedName>
</protein>
<name>A0AA49JIZ9_9BACT</name>
<dbReference type="Pfam" id="PF08241">
    <property type="entry name" value="Methyltransf_11"/>
    <property type="match status" value="1"/>
</dbReference>
<dbReference type="InterPro" id="IPR013216">
    <property type="entry name" value="Methyltransf_11"/>
</dbReference>
<dbReference type="GO" id="GO:0008757">
    <property type="term" value="F:S-adenosylmethionine-dependent methyltransferase activity"/>
    <property type="evidence" value="ECO:0007669"/>
    <property type="project" value="InterPro"/>
</dbReference>
<dbReference type="EMBL" id="CP120682">
    <property type="protein sequence ID" value="WKN37707.1"/>
    <property type="molecule type" value="Genomic_DNA"/>
</dbReference>
<keyword evidence="2" id="KW-0808">Transferase</keyword>
<feature type="domain" description="Methyltransferase type 11" evidence="1">
    <location>
        <begin position="34"/>
        <end position="121"/>
    </location>
</feature>
<reference evidence="2" key="2">
    <citation type="journal article" date="2024" name="Antonie Van Leeuwenhoek">
        <title>Roseihalotalea indica gen. nov., sp. nov., a halophilic Bacteroidetes from mesopelagic Southwest Indian Ocean with higher carbohydrate metabolic potential.</title>
        <authorList>
            <person name="Chen B."/>
            <person name="Zhang M."/>
            <person name="Lin D."/>
            <person name="Ye J."/>
            <person name="Tang K."/>
        </authorList>
    </citation>
    <scope>NUCLEOTIDE SEQUENCE</scope>
    <source>
        <strain evidence="2">TK19036</strain>
    </source>
</reference>
<evidence type="ECO:0000313" key="2">
    <source>
        <dbReference type="EMBL" id="WKN37707.1"/>
    </source>
</evidence>
<proteinExistence type="predicted"/>
<accession>A0AA49JIZ9</accession>
<gene>
    <name evidence="2" type="ORF">K4G66_03165</name>
</gene>
<evidence type="ECO:0000259" key="1">
    <source>
        <dbReference type="Pfam" id="PF08241"/>
    </source>
</evidence>
<dbReference type="InterPro" id="IPR029063">
    <property type="entry name" value="SAM-dependent_MTases_sf"/>
</dbReference>